<feature type="transmembrane region" description="Helical" evidence="1">
    <location>
        <begin position="7"/>
        <end position="26"/>
    </location>
</feature>
<dbReference type="OrthoDB" id="1524828at2"/>
<protein>
    <submittedName>
        <fullName evidence="2">Uncharacterized protein</fullName>
    </submittedName>
</protein>
<keyword evidence="1" id="KW-0812">Transmembrane</keyword>
<sequence length="89" mass="9740">MNYEKKWWRHSVIGVTLVGLGINLVAEATIIKGNGPETFDLGHAALWFWIGLFGLVSINAGISYVADAVKQRIYMEMESGEAPGTRSAD</sequence>
<reference evidence="2 3" key="1">
    <citation type="submission" date="2018-05" db="EMBL/GenBank/DDBJ databases">
        <title>Rhodohalobacter halophilus gen. nov., sp. nov., a moderately halophilic member of the family Balneolaceae.</title>
        <authorList>
            <person name="Liu Z.-W."/>
        </authorList>
    </citation>
    <scope>NUCLEOTIDE SEQUENCE [LARGE SCALE GENOMIC DNA]</scope>
    <source>
        <strain evidence="2 3">8A47</strain>
    </source>
</reference>
<dbReference type="RefSeq" id="WP_109647566.1">
    <property type="nucleotide sequence ID" value="NZ_QGGB01000009.1"/>
</dbReference>
<organism evidence="2 3">
    <name type="scientific">Rhodohalobacter mucosus</name>
    <dbReference type="NCBI Taxonomy" id="2079485"/>
    <lineage>
        <taxon>Bacteria</taxon>
        <taxon>Pseudomonadati</taxon>
        <taxon>Balneolota</taxon>
        <taxon>Balneolia</taxon>
        <taxon>Balneolales</taxon>
        <taxon>Balneolaceae</taxon>
        <taxon>Rhodohalobacter</taxon>
    </lineage>
</organism>
<gene>
    <name evidence="2" type="ORF">DDZ15_13100</name>
</gene>
<keyword evidence="1" id="KW-0472">Membrane</keyword>
<proteinExistence type="predicted"/>
<keyword evidence="3" id="KW-1185">Reference proteome</keyword>
<comment type="caution">
    <text evidence="2">The sequence shown here is derived from an EMBL/GenBank/DDBJ whole genome shotgun (WGS) entry which is preliminary data.</text>
</comment>
<evidence type="ECO:0000313" key="3">
    <source>
        <dbReference type="Proteomes" id="UP000245533"/>
    </source>
</evidence>
<accession>A0A316TP27</accession>
<dbReference type="AlphaFoldDB" id="A0A316TP27"/>
<feature type="transmembrane region" description="Helical" evidence="1">
    <location>
        <begin position="46"/>
        <end position="66"/>
    </location>
</feature>
<keyword evidence="1" id="KW-1133">Transmembrane helix</keyword>
<evidence type="ECO:0000313" key="2">
    <source>
        <dbReference type="EMBL" id="PWN05538.1"/>
    </source>
</evidence>
<dbReference type="Proteomes" id="UP000245533">
    <property type="component" value="Unassembled WGS sequence"/>
</dbReference>
<evidence type="ECO:0000256" key="1">
    <source>
        <dbReference type="SAM" id="Phobius"/>
    </source>
</evidence>
<name>A0A316TP27_9BACT</name>
<dbReference type="EMBL" id="QGGB01000009">
    <property type="protein sequence ID" value="PWN05538.1"/>
    <property type="molecule type" value="Genomic_DNA"/>
</dbReference>